<comment type="function">
    <text evidence="3">Lytic transglycosylase with a strong preference for naked glycan strands that lack stem peptides.</text>
</comment>
<comment type="caution">
    <text evidence="6">The sequence shown here is derived from an EMBL/GenBank/DDBJ whole genome shotgun (WGS) entry which is preliminary data.</text>
</comment>
<dbReference type="Pfam" id="PF03330">
    <property type="entry name" value="DPBB_1"/>
    <property type="match status" value="1"/>
</dbReference>
<dbReference type="AlphaFoldDB" id="A0A5M6ITW9"/>
<dbReference type="GO" id="GO:0008932">
    <property type="term" value="F:lytic endotransglycosylase activity"/>
    <property type="evidence" value="ECO:0007669"/>
    <property type="project" value="UniProtKB-UniRule"/>
</dbReference>
<dbReference type="OrthoDB" id="9779128at2"/>
<evidence type="ECO:0000256" key="3">
    <source>
        <dbReference type="HAMAP-Rule" id="MF_02071"/>
    </source>
</evidence>
<protein>
    <recommendedName>
        <fullName evidence="3">Endolytic peptidoglycan transglycosylase RlpA</fullName>
        <ecNumber evidence="3">4.2.2.-</ecNumber>
    </recommendedName>
</protein>
<dbReference type="HAMAP" id="MF_02071">
    <property type="entry name" value="RlpA"/>
    <property type="match status" value="1"/>
</dbReference>
<proteinExistence type="inferred from homology"/>
<comment type="similarity">
    <text evidence="3 4">Belongs to the RlpA family.</text>
</comment>
<evidence type="ECO:0000313" key="7">
    <source>
        <dbReference type="Proteomes" id="UP000325255"/>
    </source>
</evidence>
<evidence type="ECO:0000259" key="5">
    <source>
        <dbReference type="Pfam" id="PF03330"/>
    </source>
</evidence>
<dbReference type="NCBIfam" id="TIGR00413">
    <property type="entry name" value="rlpA"/>
    <property type="match status" value="1"/>
</dbReference>
<dbReference type="PANTHER" id="PTHR34183">
    <property type="entry name" value="ENDOLYTIC PEPTIDOGLYCAN TRANSGLYCOSYLASE RLPA"/>
    <property type="match status" value="1"/>
</dbReference>
<evidence type="ECO:0000256" key="4">
    <source>
        <dbReference type="RuleBase" id="RU003495"/>
    </source>
</evidence>
<dbReference type="EMBL" id="VWPK01000019">
    <property type="protein sequence ID" value="KAA5611661.1"/>
    <property type="molecule type" value="Genomic_DNA"/>
</dbReference>
<dbReference type="GO" id="GO:0071555">
    <property type="term" value="P:cell wall organization"/>
    <property type="evidence" value="ECO:0007669"/>
    <property type="project" value="UniProtKB-KW"/>
</dbReference>
<dbReference type="Proteomes" id="UP000325255">
    <property type="component" value="Unassembled WGS sequence"/>
</dbReference>
<keyword evidence="7" id="KW-1185">Reference proteome</keyword>
<organism evidence="6 7">
    <name type="scientific">Rhodovastum atsumiense</name>
    <dbReference type="NCBI Taxonomy" id="504468"/>
    <lineage>
        <taxon>Bacteria</taxon>
        <taxon>Pseudomonadati</taxon>
        <taxon>Pseudomonadota</taxon>
        <taxon>Alphaproteobacteria</taxon>
        <taxon>Acetobacterales</taxon>
        <taxon>Acetobacteraceae</taxon>
        <taxon>Rhodovastum</taxon>
    </lineage>
</organism>
<evidence type="ECO:0000256" key="1">
    <source>
        <dbReference type="ARBA" id="ARBA00023239"/>
    </source>
</evidence>
<name>A0A5M6ITW9_9PROT</name>
<evidence type="ECO:0000313" key="6">
    <source>
        <dbReference type="EMBL" id="KAA5611661.1"/>
    </source>
</evidence>
<dbReference type="InterPro" id="IPR012997">
    <property type="entry name" value="RplA"/>
</dbReference>
<keyword evidence="1 3" id="KW-0456">Lyase</keyword>
<keyword evidence="2 3" id="KW-0961">Cell wall biogenesis/degradation</keyword>
<dbReference type="PANTHER" id="PTHR34183:SF1">
    <property type="entry name" value="ENDOLYTIC PEPTIDOGLYCAN TRANSGLYCOSYLASE RLPA"/>
    <property type="match status" value="1"/>
</dbReference>
<dbReference type="SUPFAM" id="SSF50685">
    <property type="entry name" value="Barwin-like endoglucanases"/>
    <property type="match status" value="1"/>
</dbReference>
<reference evidence="6 7" key="1">
    <citation type="submission" date="2019-09" db="EMBL/GenBank/DDBJ databases">
        <title>Genome sequence of Rhodovastum atsumiense, a diverse member of the Acetobacteraceae family of non-sulfur purple photosynthetic bacteria.</title>
        <authorList>
            <person name="Meyer T."/>
            <person name="Kyndt J."/>
        </authorList>
    </citation>
    <scope>NUCLEOTIDE SEQUENCE [LARGE SCALE GENOMIC DNA]</scope>
    <source>
        <strain evidence="6 7">DSM 21279</strain>
    </source>
</reference>
<dbReference type="InterPro" id="IPR034718">
    <property type="entry name" value="RlpA"/>
</dbReference>
<dbReference type="InterPro" id="IPR036908">
    <property type="entry name" value="RlpA-like_sf"/>
</dbReference>
<dbReference type="RefSeq" id="WP_150041435.1">
    <property type="nucleotide sequence ID" value="NZ_OW485606.1"/>
</dbReference>
<dbReference type="CDD" id="cd22268">
    <property type="entry name" value="DPBB_RlpA-like"/>
    <property type="match status" value="1"/>
</dbReference>
<accession>A0A5M6ITW9</accession>
<dbReference type="EC" id="4.2.2.-" evidence="3"/>
<sequence>MIVRAITVACVAFWLASAKGDAAGSCQRGVASFYGRWHHGKRTASGAPFDMNASTAASIRLPLGTMVLVTNLANGRSEVVRINDRGPYVRGRIIDLSQGTARRLGFEQAGLATVTVCVIRKAAAER</sequence>
<evidence type="ECO:0000256" key="2">
    <source>
        <dbReference type="ARBA" id="ARBA00023316"/>
    </source>
</evidence>
<gene>
    <name evidence="3" type="primary">rlpA</name>
    <name evidence="6" type="ORF">F1189_13960</name>
</gene>
<dbReference type="InterPro" id="IPR009009">
    <property type="entry name" value="RlpA-like_DPBB"/>
</dbReference>
<feature type="domain" description="RlpA-like protein double-psi beta-barrel" evidence="5">
    <location>
        <begin position="28"/>
        <end position="115"/>
    </location>
</feature>
<dbReference type="GO" id="GO:0000270">
    <property type="term" value="P:peptidoglycan metabolic process"/>
    <property type="evidence" value="ECO:0007669"/>
    <property type="project" value="UniProtKB-UniRule"/>
</dbReference>
<dbReference type="Gene3D" id="2.40.40.10">
    <property type="entry name" value="RlpA-like domain"/>
    <property type="match status" value="1"/>
</dbReference>